<feature type="compositionally biased region" description="Polar residues" evidence="1">
    <location>
        <begin position="47"/>
        <end position="57"/>
    </location>
</feature>
<feature type="region of interest" description="Disordered" evidence="1">
    <location>
        <begin position="1"/>
        <end position="31"/>
    </location>
</feature>
<dbReference type="PANTHER" id="PTHR40618">
    <property type="entry name" value="B-ZIP TRANSCRIPTION FACTOR (EUROFUNG)-RELATED"/>
    <property type="match status" value="1"/>
</dbReference>
<protein>
    <recommendedName>
        <fullName evidence="4">BZIP domain-containing protein</fullName>
    </recommendedName>
</protein>
<dbReference type="SUPFAM" id="SSF57959">
    <property type="entry name" value="Leucine zipper domain"/>
    <property type="match status" value="1"/>
</dbReference>
<proteinExistence type="predicted"/>
<feature type="compositionally biased region" description="Polar residues" evidence="1">
    <location>
        <begin position="70"/>
        <end position="79"/>
    </location>
</feature>
<dbReference type="Proteomes" id="UP001610446">
    <property type="component" value="Unassembled WGS sequence"/>
</dbReference>
<dbReference type="EMBL" id="JBFXLU010000139">
    <property type="protein sequence ID" value="KAL2838987.1"/>
    <property type="molecule type" value="Genomic_DNA"/>
</dbReference>
<sequence>MDSPLPSDTPLFSWGDFHPNPPVLPESETSEITSLLSARSYLLPEPYSSQNEQSSLPAPSPGDLRLDLASSGNLPNTIPSPLYRLMTPRLQENQRRERKKAASRKDLQVRRKDGYSKENPEERRRIQSRIAQRAYRERQQAVVDGLKNQVSVLEISIERMSSAMLAFSERLVQSGLLKAHAALTANLRDTMKTFLSIAVGTSHDDEIIFSVEPNKRIESVSAPRPATSKHPSPHEPLHLPLDGPEITYPNSTTFPYDVDPPENSILEVSAFIQKLLHVALYHGHLALRDPSIGFDQLQRPFGLVFSMMSRARLTSYFKAELNAHVSQKPLDGWDEVPFFRLGGAGTHYPPHSSNAGGSFVPHSYQSGGTVEDPLSLVAADLRTQLEGDWFDLQDLEGYIREKDVRLVVSAAEPTKGSKVQSSINVSRFMTTLVSRGVCLGRTPGFQRKDVEYALNFSKV</sequence>
<name>A0ABR4JG20_9EURO</name>
<evidence type="ECO:0000313" key="2">
    <source>
        <dbReference type="EMBL" id="KAL2838987.1"/>
    </source>
</evidence>
<evidence type="ECO:0000256" key="1">
    <source>
        <dbReference type="SAM" id="MobiDB-lite"/>
    </source>
</evidence>
<feature type="region of interest" description="Disordered" evidence="1">
    <location>
        <begin position="47"/>
        <end position="125"/>
    </location>
</feature>
<organism evidence="2 3">
    <name type="scientific">Aspergillus pseudoustus</name>
    <dbReference type="NCBI Taxonomy" id="1810923"/>
    <lineage>
        <taxon>Eukaryota</taxon>
        <taxon>Fungi</taxon>
        <taxon>Dikarya</taxon>
        <taxon>Ascomycota</taxon>
        <taxon>Pezizomycotina</taxon>
        <taxon>Eurotiomycetes</taxon>
        <taxon>Eurotiomycetidae</taxon>
        <taxon>Eurotiales</taxon>
        <taxon>Aspergillaceae</taxon>
        <taxon>Aspergillus</taxon>
        <taxon>Aspergillus subgen. Nidulantes</taxon>
    </lineage>
</organism>
<comment type="caution">
    <text evidence="2">The sequence shown here is derived from an EMBL/GenBank/DDBJ whole genome shotgun (WGS) entry which is preliminary data.</text>
</comment>
<reference evidence="2 3" key="1">
    <citation type="submission" date="2024-07" db="EMBL/GenBank/DDBJ databases">
        <title>Section-level genome sequencing and comparative genomics of Aspergillus sections Usti and Cavernicolus.</title>
        <authorList>
            <consortium name="Lawrence Berkeley National Laboratory"/>
            <person name="Nybo J.L."/>
            <person name="Vesth T.C."/>
            <person name="Theobald S."/>
            <person name="Frisvad J.C."/>
            <person name="Larsen T.O."/>
            <person name="Kjaerboelling I."/>
            <person name="Rothschild-Mancinelli K."/>
            <person name="Lyhne E.K."/>
            <person name="Kogle M.E."/>
            <person name="Barry K."/>
            <person name="Clum A."/>
            <person name="Na H."/>
            <person name="Ledsgaard L."/>
            <person name="Lin J."/>
            <person name="Lipzen A."/>
            <person name="Kuo A."/>
            <person name="Riley R."/>
            <person name="Mondo S."/>
            <person name="Labutti K."/>
            <person name="Haridas S."/>
            <person name="Pangalinan J."/>
            <person name="Salamov A.A."/>
            <person name="Simmons B.A."/>
            <person name="Magnuson J.K."/>
            <person name="Chen J."/>
            <person name="Drula E."/>
            <person name="Henrissat B."/>
            <person name="Wiebenga A."/>
            <person name="Lubbers R.J."/>
            <person name="Gomes A.C."/>
            <person name="Makela M.R."/>
            <person name="Stajich J."/>
            <person name="Grigoriev I.V."/>
            <person name="Mortensen U.H."/>
            <person name="De Vries R.P."/>
            <person name="Baker S.E."/>
            <person name="Andersen M.R."/>
        </authorList>
    </citation>
    <scope>NUCLEOTIDE SEQUENCE [LARGE SCALE GENOMIC DNA]</scope>
    <source>
        <strain evidence="2 3">CBS 123904</strain>
    </source>
</reference>
<accession>A0ABR4JG20</accession>
<evidence type="ECO:0000313" key="3">
    <source>
        <dbReference type="Proteomes" id="UP001610446"/>
    </source>
</evidence>
<dbReference type="PANTHER" id="PTHR40618:SF1">
    <property type="entry name" value="B-ZIP TRANSCRIPTION FACTOR (EUROFUNG)"/>
    <property type="match status" value="1"/>
</dbReference>
<dbReference type="CDD" id="cd14688">
    <property type="entry name" value="bZIP_YAP"/>
    <property type="match status" value="1"/>
</dbReference>
<dbReference type="Gene3D" id="1.20.5.170">
    <property type="match status" value="1"/>
</dbReference>
<dbReference type="InterPro" id="IPR046347">
    <property type="entry name" value="bZIP_sf"/>
</dbReference>
<feature type="region of interest" description="Disordered" evidence="1">
    <location>
        <begin position="219"/>
        <end position="239"/>
    </location>
</feature>
<keyword evidence="3" id="KW-1185">Reference proteome</keyword>
<gene>
    <name evidence="2" type="ORF">BJY01DRAFT_219561</name>
</gene>
<feature type="compositionally biased region" description="Basic and acidic residues" evidence="1">
    <location>
        <begin position="103"/>
        <end position="125"/>
    </location>
</feature>
<evidence type="ECO:0008006" key="4">
    <source>
        <dbReference type="Google" id="ProtNLM"/>
    </source>
</evidence>